<accession>A0A4C1XVT9</accession>
<feature type="region of interest" description="Disordered" evidence="1">
    <location>
        <begin position="1"/>
        <end position="25"/>
    </location>
</feature>
<dbReference type="Proteomes" id="UP000299102">
    <property type="component" value="Unassembled WGS sequence"/>
</dbReference>
<dbReference type="AlphaFoldDB" id="A0A4C1XVT9"/>
<evidence type="ECO:0000313" key="3">
    <source>
        <dbReference type="Proteomes" id="UP000299102"/>
    </source>
</evidence>
<protein>
    <submittedName>
        <fullName evidence="2">Uncharacterized protein</fullName>
    </submittedName>
</protein>
<name>A0A4C1XVT9_EUMVA</name>
<sequence length="80" mass="9147">MDYPRQEPVIMAKRQASSTDYSETRRHNELKFNEREDIPGLGVGGAGAAALRVRARKDVCRYEILIDKKKMKLIDKEGKP</sequence>
<gene>
    <name evidence="2" type="ORF">EVAR_90538_1</name>
</gene>
<keyword evidence="3" id="KW-1185">Reference proteome</keyword>
<dbReference type="EMBL" id="BGZK01000988">
    <property type="protein sequence ID" value="GBP67688.1"/>
    <property type="molecule type" value="Genomic_DNA"/>
</dbReference>
<proteinExistence type="predicted"/>
<organism evidence="2 3">
    <name type="scientific">Eumeta variegata</name>
    <name type="common">Bagworm moth</name>
    <name type="synonym">Eumeta japonica</name>
    <dbReference type="NCBI Taxonomy" id="151549"/>
    <lineage>
        <taxon>Eukaryota</taxon>
        <taxon>Metazoa</taxon>
        <taxon>Ecdysozoa</taxon>
        <taxon>Arthropoda</taxon>
        <taxon>Hexapoda</taxon>
        <taxon>Insecta</taxon>
        <taxon>Pterygota</taxon>
        <taxon>Neoptera</taxon>
        <taxon>Endopterygota</taxon>
        <taxon>Lepidoptera</taxon>
        <taxon>Glossata</taxon>
        <taxon>Ditrysia</taxon>
        <taxon>Tineoidea</taxon>
        <taxon>Psychidae</taxon>
        <taxon>Oiketicinae</taxon>
        <taxon>Eumeta</taxon>
    </lineage>
</organism>
<comment type="caution">
    <text evidence="2">The sequence shown here is derived from an EMBL/GenBank/DDBJ whole genome shotgun (WGS) entry which is preliminary data.</text>
</comment>
<reference evidence="2 3" key="1">
    <citation type="journal article" date="2019" name="Commun. Biol.">
        <title>The bagworm genome reveals a unique fibroin gene that provides high tensile strength.</title>
        <authorList>
            <person name="Kono N."/>
            <person name="Nakamura H."/>
            <person name="Ohtoshi R."/>
            <person name="Tomita M."/>
            <person name="Numata K."/>
            <person name="Arakawa K."/>
        </authorList>
    </citation>
    <scope>NUCLEOTIDE SEQUENCE [LARGE SCALE GENOMIC DNA]</scope>
</reference>
<evidence type="ECO:0000256" key="1">
    <source>
        <dbReference type="SAM" id="MobiDB-lite"/>
    </source>
</evidence>
<evidence type="ECO:0000313" key="2">
    <source>
        <dbReference type="EMBL" id="GBP67688.1"/>
    </source>
</evidence>